<evidence type="ECO:0000256" key="1">
    <source>
        <dbReference type="SAM" id="MobiDB-lite"/>
    </source>
</evidence>
<proteinExistence type="predicted"/>
<feature type="region of interest" description="Disordered" evidence="1">
    <location>
        <begin position="370"/>
        <end position="432"/>
    </location>
</feature>
<reference evidence="2" key="1">
    <citation type="journal article" date="2019" name="Sci. Rep.">
        <title>Draft genome of Tanacetum cinerariifolium, the natural source of mosquito coil.</title>
        <authorList>
            <person name="Yamashiro T."/>
            <person name="Shiraishi A."/>
            <person name="Satake H."/>
            <person name="Nakayama K."/>
        </authorList>
    </citation>
    <scope>NUCLEOTIDE SEQUENCE</scope>
</reference>
<dbReference type="EMBL" id="BKCJ010101825">
    <property type="protein sequence ID" value="GEX32618.1"/>
    <property type="molecule type" value="Genomic_DNA"/>
</dbReference>
<evidence type="ECO:0000313" key="2">
    <source>
        <dbReference type="EMBL" id="GEX32618.1"/>
    </source>
</evidence>
<name>A0A699H5I3_TANCI</name>
<organism evidence="2">
    <name type="scientific">Tanacetum cinerariifolium</name>
    <name type="common">Dalmatian daisy</name>
    <name type="synonym">Chrysanthemum cinerariifolium</name>
    <dbReference type="NCBI Taxonomy" id="118510"/>
    <lineage>
        <taxon>Eukaryota</taxon>
        <taxon>Viridiplantae</taxon>
        <taxon>Streptophyta</taxon>
        <taxon>Embryophyta</taxon>
        <taxon>Tracheophyta</taxon>
        <taxon>Spermatophyta</taxon>
        <taxon>Magnoliopsida</taxon>
        <taxon>eudicotyledons</taxon>
        <taxon>Gunneridae</taxon>
        <taxon>Pentapetalae</taxon>
        <taxon>asterids</taxon>
        <taxon>campanulids</taxon>
        <taxon>Asterales</taxon>
        <taxon>Asteraceae</taxon>
        <taxon>Asteroideae</taxon>
        <taxon>Anthemideae</taxon>
        <taxon>Anthemidinae</taxon>
        <taxon>Tanacetum</taxon>
    </lineage>
</organism>
<feature type="compositionally biased region" description="Basic and acidic residues" evidence="1">
    <location>
        <begin position="370"/>
        <end position="389"/>
    </location>
</feature>
<evidence type="ECO:0008006" key="3">
    <source>
        <dbReference type="Google" id="ProtNLM"/>
    </source>
</evidence>
<gene>
    <name evidence="2" type="ORF">Tci_304593</name>
</gene>
<feature type="region of interest" description="Disordered" evidence="1">
    <location>
        <begin position="1"/>
        <end position="23"/>
    </location>
</feature>
<accession>A0A699H5I3</accession>
<dbReference type="AlphaFoldDB" id="A0A699H5I3"/>
<comment type="caution">
    <text evidence="2">The sequence shown here is derived from an EMBL/GenBank/DDBJ whole genome shotgun (WGS) entry which is preliminary data.</text>
</comment>
<sequence length="530" mass="59199">MKQGFLNRSARVKNQKGDGMKTSGSILSELAKRVKNINGKVLGKDGKPLKAYHFVTFGENNEDTSVTTTGVDSGIHARNINDVVEVGNPSNAVASHVNSPTAAHVNRQNTFSWFCELFLVRGFLFINMEQGFLNRSARVKNQKGDGIKTSGSILSGLAKRVKNIDGKVLGKDVKPLKAYHSLTFGENNKDTSVTTARVDSGINARNIDDVVEVRADVTIHMAAVKEVSNQFANTLYGNFIGNRLAFPIVETYFKNAWAKFGFKRIIMRNGFLFLVKEIATIVTCVLGSYSNFRPRRVKFHNSSKLGKPIMMDAYTSDLCLNPCGRNSYAQVLIEISSNWKAAEARHIEGVRLSKSKTKFLFRLANKDGNNEAGKKEGKLSNRDSRDGKDTSSSTSMEPQNYDVGSVRREEAAAKTQESVLRKQISSKDKGVAKVQEENSLYARFMATKKASTSKPNSSMRDLEDESDENEVYMPDDDMSKYISSNSGGSNWDENDLECYDGYENQVYDLLEEMQVFCERYDMRIHDHGRK</sequence>
<protein>
    <recommendedName>
        <fullName evidence="3">Zinc knuckle CX2CX4HX4C</fullName>
    </recommendedName>
</protein>